<evidence type="ECO:0000313" key="2">
    <source>
        <dbReference type="EMBL" id="TDG41009.1"/>
    </source>
</evidence>
<feature type="compositionally biased region" description="Polar residues" evidence="1">
    <location>
        <begin position="1"/>
        <end position="17"/>
    </location>
</feature>
<proteinExistence type="predicted"/>
<dbReference type="EMBL" id="LSRL02000437">
    <property type="protein sequence ID" value="TDG41009.1"/>
    <property type="molecule type" value="Genomic_DNA"/>
</dbReference>
<gene>
    <name evidence="2" type="ORF">AWZ03_012565</name>
</gene>
<reference evidence="2 3" key="1">
    <citation type="journal article" date="2019" name="J. Hered.">
        <title>An Improved Genome Assembly for Drosophila navojoa, the Basal Species in the mojavensis Cluster.</title>
        <authorList>
            <person name="Vanderlinde T."/>
            <person name="Dupim E.G."/>
            <person name="Nazario-Yepiz N.O."/>
            <person name="Carvalho A.B."/>
        </authorList>
    </citation>
    <scope>NUCLEOTIDE SEQUENCE [LARGE SCALE GENOMIC DNA]</scope>
    <source>
        <strain evidence="2">Navoj_Jal97</strain>
        <tissue evidence="2">Whole organism</tissue>
    </source>
</reference>
<evidence type="ECO:0000256" key="1">
    <source>
        <dbReference type="SAM" id="MobiDB-lite"/>
    </source>
</evidence>
<keyword evidence="3" id="KW-1185">Reference proteome</keyword>
<feature type="region of interest" description="Disordered" evidence="1">
    <location>
        <begin position="1"/>
        <end position="33"/>
    </location>
</feature>
<dbReference type="AlphaFoldDB" id="A0A484AWM8"/>
<sequence>MSNSSGLQLKQLEQQLSPKCRSDEDASGMPEEVELALHAKPGLSRTASADDLTPKSPLAPIVVAGIAEQPIGIAYIEDLPGSSWERVMRAVSRCLMYCIDRVAAGFGLSRQQTTWYKHCWDSPPPQPRGISFLGATEMFVVPATLTEELADNNNI</sequence>
<protein>
    <submittedName>
        <fullName evidence="2">Uncharacterized protein</fullName>
    </submittedName>
</protein>
<evidence type="ECO:0000313" key="3">
    <source>
        <dbReference type="Proteomes" id="UP000295192"/>
    </source>
</evidence>
<dbReference type="OMA" id="CLMYCID"/>
<dbReference type="Proteomes" id="UP000295192">
    <property type="component" value="Unassembled WGS sequence"/>
</dbReference>
<name>A0A484AWM8_DRONA</name>
<accession>A0A484AWM8</accession>
<comment type="caution">
    <text evidence="2">The sequence shown here is derived from an EMBL/GenBank/DDBJ whole genome shotgun (WGS) entry which is preliminary data.</text>
</comment>
<organism evidence="2 3">
    <name type="scientific">Drosophila navojoa</name>
    <name type="common">Fruit fly</name>
    <dbReference type="NCBI Taxonomy" id="7232"/>
    <lineage>
        <taxon>Eukaryota</taxon>
        <taxon>Metazoa</taxon>
        <taxon>Ecdysozoa</taxon>
        <taxon>Arthropoda</taxon>
        <taxon>Hexapoda</taxon>
        <taxon>Insecta</taxon>
        <taxon>Pterygota</taxon>
        <taxon>Neoptera</taxon>
        <taxon>Endopterygota</taxon>
        <taxon>Diptera</taxon>
        <taxon>Brachycera</taxon>
        <taxon>Muscomorpha</taxon>
        <taxon>Ephydroidea</taxon>
        <taxon>Drosophilidae</taxon>
        <taxon>Drosophila</taxon>
    </lineage>
</organism>